<sequence length="1057" mass="117245">MENLETNAVKEPDLVANADLLALAAPESFQESAISTAQGNFQSTTPEKSMTVDTFNMESAIMSAPAGQSLSGINMNFFVGLRAELLPNSGDVWYPITILDMDVEEREVLCHYENSQSSDEWVCVDSCRIRPITVKPAVKPEFQINQKVMATWNDNRKFPAVVKTIFPDGSYEVLFMDGFKKTLKPHKLTKFTRKDQEHFQKNYTQTIPSTPPIVIPSAPFGSDMLSKEERRKRKRKLNVKDLFTDHRKKTKQDDSLVVKKAAGDEASLKMVISRKKPDESVVMNSPLENSASQMNYSSLVTATPPSNNSPIEDESSDGHKRKRIKNRKADYDYETSTFASTKKSADNSAQPILYSAKPAAVRQPLPSDGAPPSEVPYQRIPKLVIDNKLPPGWSKYCVLKKCGTKYDVYIQSPEGRKCRSRNEIQAIYHEKGEVWPMEKFDFMLGESSKRKFKKKHRRDSQGNILSVKLPFHKPESSLNKTPLGSSTPVSTPIDPGRRIKTLLPKAKIVEPAPATPVAPVPAVVSTPISSSSESGSAAGTGGTSGASATTGSGGAGCICPIQNCGKLFRSENYLAMHVKHYHAEYNQILGTTPNVADLAYARTVGQSIDDVSPSTSFLDKLNQLEKQKAAASQSPASAVSPQSVVSIPSPSRKKPENEVNDERILISDERKVIPPPPRRISEPCQSIKPCSNDSPDSENKEPAVLSLEPSPPVPAEPDPERYTMNGIAKKQPMAAEIPKRRRFSKYGSSSLDGDSASVSGKTGKKRTTSTSKSSTVSDYNESSLDASESGTESSSVIVSKIEQLKKEEVINCTCGYKEEDGLMIQCDLCLCWQHGHCNDIETEDEVPEKYICKICLNPAKQRLSRKYTYNQDWLKEGTLPRFSFRPRNNPELVHRESLLKRSHSVTATLVQLETVLHSLQAKINVAEKTDHPKLYLWSKPWNEDKLSKEKVKQEIKEEPDLNFGEGAPLAAGNIPGPEPEAPIDPIECRQRLLDHIDNYQNQVESRLTSLEAQIAALESEDPDLANDETPDFYPQTKQTIQMVMKDLQTVRRIATLS</sequence>
<keyword evidence="4 7" id="KW-0863">Zinc-finger</keyword>
<protein>
    <recommendedName>
        <fullName evidence="13">PHD finger protein 20-like protein 1</fullName>
    </recommendedName>
</protein>
<feature type="compositionally biased region" description="Polar residues" evidence="8">
    <location>
        <begin position="778"/>
        <end position="792"/>
    </location>
</feature>
<feature type="domain" description="C2H2-type" evidence="9">
    <location>
        <begin position="557"/>
        <end position="587"/>
    </location>
</feature>
<feature type="compositionally biased region" description="Low complexity" evidence="8">
    <location>
        <begin position="747"/>
        <end position="761"/>
    </location>
</feature>
<evidence type="ECO:0000256" key="8">
    <source>
        <dbReference type="SAM" id="MobiDB-lite"/>
    </source>
</evidence>
<keyword evidence="6" id="KW-0539">Nucleus</keyword>
<dbReference type="InterPro" id="IPR001965">
    <property type="entry name" value="Znf_PHD"/>
</dbReference>
<gene>
    <name evidence="11" type="ORF">BEMITA_LOCUS7582</name>
</gene>
<dbReference type="InterPro" id="IPR013087">
    <property type="entry name" value="Znf_C2H2_type"/>
</dbReference>
<dbReference type="PROSITE" id="PS01359">
    <property type="entry name" value="ZF_PHD_1"/>
    <property type="match status" value="1"/>
</dbReference>
<evidence type="ECO:0000256" key="3">
    <source>
        <dbReference type="ARBA" id="ARBA00022737"/>
    </source>
</evidence>
<reference evidence="11" key="1">
    <citation type="submission" date="2021-12" db="EMBL/GenBank/DDBJ databases">
        <authorList>
            <person name="King R."/>
        </authorList>
    </citation>
    <scope>NUCLEOTIDE SEQUENCE</scope>
</reference>
<evidence type="ECO:0000256" key="4">
    <source>
        <dbReference type="ARBA" id="ARBA00022771"/>
    </source>
</evidence>
<dbReference type="PROSITE" id="PS00028">
    <property type="entry name" value="ZINC_FINGER_C2H2_1"/>
    <property type="match status" value="1"/>
</dbReference>
<evidence type="ECO:0000313" key="11">
    <source>
        <dbReference type="EMBL" id="CAH0770745.1"/>
    </source>
</evidence>
<evidence type="ECO:0000256" key="1">
    <source>
        <dbReference type="ARBA" id="ARBA00004123"/>
    </source>
</evidence>
<dbReference type="Gene3D" id="2.30.30.140">
    <property type="match status" value="2"/>
</dbReference>
<dbReference type="SUPFAM" id="SSF57903">
    <property type="entry name" value="FYVE/PHD zinc finger"/>
    <property type="match status" value="1"/>
</dbReference>
<evidence type="ECO:0000256" key="2">
    <source>
        <dbReference type="ARBA" id="ARBA00022723"/>
    </source>
</evidence>
<feature type="compositionally biased region" description="Low complexity" evidence="8">
    <location>
        <begin position="768"/>
        <end position="777"/>
    </location>
</feature>
<dbReference type="PANTHER" id="PTHR15856:SF51">
    <property type="entry name" value="MBD-R2"/>
    <property type="match status" value="1"/>
</dbReference>
<dbReference type="Gene3D" id="3.30.40.10">
    <property type="entry name" value="Zinc/RING finger domain, C3HC4 (zinc finger)"/>
    <property type="match status" value="1"/>
</dbReference>
<evidence type="ECO:0000259" key="9">
    <source>
        <dbReference type="PROSITE" id="PS50157"/>
    </source>
</evidence>
<dbReference type="GO" id="GO:0005634">
    <property type="term" value="C:nucleus"/>
    <property type="evidence" value="ECO:0007669"/>
    <property type="project" value="UniProtKB-SubCell"/>
</dbReference>
<dbReference type="AlphaFoldDB" id="A0A9P0CD63"/>
<dbReference type="CDD" id="cd20386">
    <property type="entry name" value="Tudor_PHF20-like"/>
    <property type="match status" value="1"/>
</dbReference>
<dbReference type="PANTHER" id="PTHR15856">
    <property type="entry name" value="PHD FINGER PROTEIN 20-RELATED"/>
    <property type="match status" value="1"/>
</dbReference>
<evidence type="ECO:0008006" key="13">
    <source>
        <dbReference type="Google" id="ProtNLM"/>
    </source>
</evidence>
<name>A0A9P0CD63_BEMTA</name>
<dbReference type="InterPro" id="IPR019786">
    <property type="entry name" value="Zinc_finger_PHD-type_CS"/>
</dbReference>
<feature type="region of interest" description="Disordered" evidence="8">
    <location>
        <begin position="473"/>
        <end position="497"/>
    </location>
</feature>
<dbReference type="PROSITE" id="PS50982">
    <property type="entry name" value="MBD"/>
    <property type="match status" value="1"/>
</dbReference>
<dbReference type="Gene3D" id="3.30.890.10">
    <property type="entry name" value="Methyl-cpg-binding Protein 2, Chain A"/>
    <property type="match status" value="1"/>
</dbReference>
<dbReference type="SMART" id="SM00333">
    <property type="entry name" value="TUDOR"/>
    <property type="match status" value="1"/>
</dbReference>
<dbReference type="InterPro" id="IPR016177">
    <property type="entry name" value="DNA-bd_dom_sf"/>
</dbReference>
<evidence type="ECO:0000259" key="10">
    <source>
        <dbReference type="PROSITE" id="PS50982"/>
    </source>
</evidence>
<feature type="compositionally biased region" description="Polar residues" evidence="8">
    <location>
        <begin position="298"/>
        <end position="310"/>
    </location>
</feature>
<dbReference type="GO" id="GO:0006357">
    <property type="term" value="P:regulation of transcription by RNA polymerase II"/>
    <property type="evidence" value="ECO:0007669"/>
    <property type="project" value="TreeGrafter"/>
</dbReference>
<dbReference type="GO" id="GO:0008270">
    <property type="term" value="F:zinc ion binding"/>
    <property type="evidence" value="ECO:0007669"/>
    <property type="project" value="UniProtKB-KW"/>
</dbReference>
<dbReference type="GO" id="GO:0003677">
    <property type="term" value="F:DNA binding"/>
    <property type="evidence" value="ECO:0007669"/>
    <property type="project" value="InterPro"/>
</dbReference>
<keyword evidence="2" id="KW-0479">Metal-binding</keyword>
<dbReference type="InterPro" id="IPR001739">
    <property type="entry name" value="Methyl_CpG_DNA-bd"/>
</dbReference>
<dbReference type="EMBL" id="OU963865">
    <property type="protein sequence ID" value="CAH0770745.1"/>
    <property type="molecule type" value="Genomic_DNA"/>
</dbReference>
<dbReference type="InterPro" id="IPR011011">
    <property type="entry name" value="Znf_FYVE_PHD"/>
</dbReference>
<keyword evidence="5" id="KW-0862">Zinc</keyword>
<dbReference type="Proteomes" id="UP001152759">
    <property type="component" value="Chromosome 4"/>
</dbReference>
<feature type="domain" description="MBD" evidence="10">
    <location>
        <begin position="379"/>
        <end position="447"/>
    </location>
</feature>
<dbReference type="Pfam" id="PF20826">
    <property type="entry name" value="PHD_5"/>
    <property type="match status" value="1"/>
</dbReference>
<dbReference type="SMART" id="SM00249">
    <property type="entry name" value="PHD"/>
    <property type="match status" value="1"/>
</dbReference>
<dbReference type="SMART" id="SM00391">
    <property type="entry name" value="MBD"/>
    <property type="match status" value="1"/>
</dbReference>
<dbReference type="SUPFAM" id="SSF54171">
    <property type="entry name" value="DNA-binding domain"/>
    <property type="match status" value="1"/>
</dbReference>
<dbReference type="InterPro" id="IPR013083">
    <property type="entry name" value="Znf_RING/FYVE/PHD"/>
</dbReference>
<evidence type="ECO:0000256" key="5">
    <source>
        <dbReference type="ARBA" id="ARBA00022833"/>
    </source>
</evidence>
<feature type="region of interest" description="Disordered" evidence="8">
    <location>
        <begin position="628"/>
        <end position="792"/>
    </location>
</feature>
<dbReference type="KEGG" id="btab:109036086"/>
<evidence type="ECO:0000256" key="7">
    <source>
        <dbReference type="PROSITE-ProRule" id="PRU00042"/>
    </source>
</evidence>
<organism evidence="11 12">
    <name type="scientific">Bemisia tabaci</name>
    <name type="common">Sweetpotato whitefly</name>
    <name type="synonym">Aleurodes tabaci</name>
    <dbReference type="NCBI Taxonomy" id="7038"/>
    <lineage>
        <taxon>Eukaryota</taxon>
        <taxon>Metazoa</taxon>
        <taxon>Ecdysozoa</taxon>
        <taxon>Arthropoda</taxon>
        <taxon>Hexapoda</taxon>
        <taxon>Insecta</taxon>
        <taxon>Pterygota</taxon>
        <taxon>Neoptera</taxon>
        <taxon>Paraneoptera</taxon>
        <taxon>Hemiptera</taxon>
        <taxon>Sternorrhyncha</taxon>
        <taxon>Aleyrodoidea</taxon>
        <taxon>Aleyrodidae</taxon>
        <taxon>Aleyrodinae</taxon>
        <taxon>Bemisia</taxon>
    </lineage>
</organism>
<dbReference type="Pfam" id="PF01429">
    <property type="entry name" value="MBD"/>
    <property type="match status" value="1"/>
</dbReference>
<dbReference type="SUPFAM" id="SSF63748">
    <property type="entry name" value="Tudor/PWWP/MBT"/>
    <property type="match status" value="1"/>
</dbReference>
<dbReference type="InterPro" id="IPR002999">
    <property type="entry name" value="Tudor"/>
</dbReference>
<keyword evidence="12" id="KW-1185">Reference proteome</keyword>
<evidence type="ECO:0000313" key="12">
    <source>
        <dbReference type="Proteomes" id="UP001152759"/>
    </source>
</evidence>
<dbReference type="PROSITE" id="PS50157">
    <property type="entry name" value="ZINC_FINGER_C2H2_2"/>
    <property type="match status" value="1"/>
</dbReference>
<feature type="compositionally biased region" description="Polar residues" evidence="8">
    <location>
        <begin position="476"/>
        <end position="490"/>
    </location>
</feature>
<feature type="region of interest" description="Disordered" evidence="8">
    <location>
        <begin position="206"/>
        <end position="234"/>
    </location>
</feature>
<dbReference type="InterPro" id="IPR043449">
    <property type="entry name" value="PHF20-like"/>
</dbReference>
<accession>A0A9P0CD63</accession>
<comment type="subcellular location">
    <subcellularLocation>
        <location evidence="1">Nucleus</location>
    </subcellularLocation>
</comment>
<dbReference type="GO" id="GO:0044545">
    <property type="term" value="C:NSL complex"/>
    <property type="evidence" value="ECO:0007669"/>
    <property type="project" value="TreeGrafter"/>
</dbReference>
<feature type="compositionally biased region" description="Basic and acidic residues" evidence="8">
    <location>
        <begin position="653"/>
        <end position="672"/>
    </location>
</feature>
<feature type="compositionally biased region" description="Low complexity" evidence="8">
    <location>
        <begin position="525"/>
        <end position="537"/>
    </location>
</feature>
<proteinExistence type="predicted"/>
<feature type="region of interest" description="Disordered" evidence="8">
    <location>
        <begin position="525"/>
        <end position="551"/>
    </location>
</feature>
<keyword evidence="3" id="KW-0677">Repeat</keyword>
<evidence type="ECO:0000256" key="6">
    <source>
        <dbReference type="ARBA" id="ARBA00023242"/>
    </source>
</evidence>
<feature type="region of interest" description="Disordered" evidence="8">
    <location>
        <begin position="298"/>
        <end position="328"/>
    </location>
</feature>
<feature type="compositionally biased region" description="Low complexity" evidence="8">
    <location>
        <begin position="629"/>
        <end position="650"/>
    </location>
</feature>